<evidence type="ECO:0000256" key="8">
    <source>
        <dbReference type="ARBA" id="ARBA00034708"/>
    </source>
</evidence>
<evidence type="ECO:0000256" key="1">
    <source>
        <dbReference type="ARBA" id="ARBA00004651"/>
    </source>
</evidence>
<proteinExistence type="inferred from homology"/>
<evidence type="ECO:0000256" key="7">
    <source>
        <dbReference type="ARBA" id="ARBA00023136"/>
    </source>
</evidence>
<evidence type="ECO:0000313" key="11">
    <source>
        <dbReference type="Proteomes" id="UP000198942"/>
    </source>
</evidence>
<name>A0A1H8I0T8_9SPHI</name>
<feature type="transmembrane region" description="Helical" evidence="9">
    <location>
        <begin position="46"/>
        <end position="65"/>
    </location>
</feature>
<organism evidence="10 11">
    <name type="scientific">Mucilaginibacter gossypiicola</name>
    <dbReference type="NCBI Taxonomy" id="551995"/>
    <lineage>
        <taxon>Bacteria</taxon>
        <taxon>Pseudomonadati</taxon>
        <taxon>Bacteroidota</taxon>
        <taxon>Sphingobacteriia</taxon>
        <taxon>Sphingobacteriales</taxon>
        <taxon>Sphingobacteriaceae</taxon>
        <taxon>Mucilaginibacter</taxon>
    </lineage>
</organism>
<reference evidence="11" key="1">
    <citation type="submission" date="2016-10" db="EMBL/GenBank/DDBJ databases">
        <authorList>
            <person name="Varghese N."/>
            <person name="Submissions S."/>
        </authorList>
    </citation>
    <scope>NUCLEOTIDE SEQUENCE [LARGE SCALE GENOMIC DNA]</scope>
    <source>
        <strain evidence="11">Gh-48</strain>
    </source>
</reference>
<dbReference type="STRING" id="551995.SAMN05192574_103701"/>
<keyword evidence="7 9" id="KW-0472">Membrane</keyword>
<dbReference type="GO" id="GO:0005254">
    <property type="term" value="F:chloride channel activity"/>
    <property type="evidence" value="ECO:0007669"/>
    <property type="project" value="InterPro"/>
</dbReference>
<comment type="similarity">
    <text evidence="8">Belongs to the anion channel-forming bestrophin (TC 1.A.46) family.</text>
</comment>
<keyword evidence="6" id="KW-0406">Ion transport</keyword>
<evidence type="ECO:0000256" key="5">
    <source>
        <dbReference type="ARBA" id="ARBA00022989"/>
    </source>
</evidence>
<accession>A0A1H8I0T8</accession>
<keyword evidence="5 9" id="KW-1133">Transmembrane helix</keyword>
<keyword evidence="3" id="KW-1003">Cell membrane</keyword>
<evidence type="ECO:0000256" key="3">
    <source>
        <dbReference type="ARBA" id="ARBA00022475"/>
    </source>
</evidence>
<dbReference type="PANTHER" id="PTHR33281:SF19">
    <property type="entry name" value="VOLTAGE-DEPENDENT ANION CHANNEL-FORMING PROTEIN YNEE"/>
    <property type="match status" value="1"/>
</dbReference>
<dbReference type="InterPro" id="IPR044669">
    <property type="entry name" value="YneE/VCCN1/2-like"/>
</dbReference>
<evidence type="ECO:0000256" key="9">
    <source>
        <dbReference type="SAM" id="Phobius"/>
    </source>
</evidence>
<dbReference type="AlphaFoldDB" id="A0A1H8I0T8"/>
<evidence type="ECO:0000256" key="6">
    <source>
        <dbReference type="ARBA" id="ARBA00023065"/>
    </source>
</evidence>
<feature type="transmembrane region" description="Helical" evidence="9">
    <location>
        <begin position="243"/>
        <end position="271"/>
    </location>
</feature>
<dbReference type="GO" id="GO:0005886">
    <property type="term" value="C:plasma membrane"/>
    <property type="evidence" value="ECO:0007669"/>
    <property type="project" value="UniProtKB-SubCell"/>
</dbReference>
<keyword evidence="11" id="KW-1185">Reference proteome</keyword>
<evidence type="ECO:0000313" key="10">
    <source>
        <dbReference type="EMBL" id="SEN62360.1"/>
    </source>
</evidence>
<evidence type="ECO:0000256" key="2">
    <source>
        <dbReference type="ARBA" id="ARBA00022448"/>
    </source>
</evidence>
<comment type="subcellular location">
    <subcellularLocation>
        <location evidence="1">Cell membrane</location>
        <topology evidence="1">Multi-pass membrane protein</topology>
    </subcellularLocation>
</comment>
<dbReference type="EMBL" id="FOCL01000003">
    <property type="protein sequence ID" value="SEN62360.1"/>
    <property type="molecule type" value="Genomic_DNA"/>
</dbReference>
<sequence length="327" mass="37391">MKNGFPQQEIRFFIENKVEICGMIIRKKEHWFRMLFIWHGSVLPRLLPRLGLLLVLSVIIVYLHGSLFSFKVPLNPAPFTLFGLALALFLGFRNNASYDRFWEGRKLWGALLNDTRSLARQAFFAAGYQPDDQEPKDFVQLLITLTYSLKHQLRGTDARADLEQRLPAQLVAQIGLTKYKPIMLLSEMSGWVRTAKEQGKVDSIIQVAFEESFNKISDIVGGCERIASTPIPYSYRVLLHRTVYLYCFMLPFGLVDSLGWLTPLIVVFIAYTFVAFEAIADEIEEPFGTEDNDLALNAMCHMIETTLLEIAGRPLPDFKESETRIID</sequence>
<feature type="transmembrane region" description="Helical" evidence="9">
    <location>
        <begin position="77"/>
        <end position="96"/>
    </location>
</feature>
<dbReference type="Proteomes" id="UP000198942">
    <property type="component" value="Unassembled WGS sequence"/>
</dbReference>
<dbReference type="PANTHER" id="PTHR33281">
    <property type="entry name" value="UPF0187 PROTEIN YNEE"/>
    <property type="match status" value="1"/>
</dbReference>
<keyword evidence="4 9" id="KW-0812">Transmembrane</keyword>
<evidence type="ECO:0000256" key="4">
    <source>
        <dbReference type="ARBA" id="ARBA00022692"/>
    </source>
</evidence>
<dbReference type="Pfam" id="PF25539">
    <property type="entry name" value="Bestrophin_2"/>
    <property type="match status" value="1"/>
</dbReference>
<keyword evidence="2" id="KW-0813">Transport</keyword>
<gene>
    <name evidence="10" type="ORF">SAMN05192574_103701</name>
</gene>
<dbReference type="RefSeq" id="WP_208864698.1">
    <property type="nucleotide sequence ID" value="NZ_FOCL01000003.1"/>
</dbReference>
<protein>
    <submittedName>
        <fullName evidence="10">Putative membrane protein</fullName>
    </submittedName>
</protein>